<reference evidence="1" key="1">
    <citation type="journal article" date="2014" name="Front. Microbiol.">
        <title>High frequency of phylogenetically diverse reductive dehalogenase-homologous genes in deep subseafloor sedimentary metagenomes.</title>
        <authorList>
            <person name="Kawai M."/>
            <person name="Futagami T."/>
            <person name="Toyoda A."/>
            <person name="Takaki Y."/>
            <person name="Nishi S."/>
            <person name="Hori S."/>
            <person name="Arai W."/>
            <person name="Tsubouchi T."/>
            <person name="Morono Y."/>
            <person name="Uchiyama I."/>
            <person name="Ito T."/>
            <person name="Fujiyama A."/>
            <person name="Inagaki F."/>
            <person name="Takami H."/>
        </authorList>
    </citation>
    <scope>NUCLEOTIDE SEQUENCE</scope>
    <source>
        <strain evidence="1">Expedition CK06-06</strain>
    </source>
</reference>
<dbReference type="AlphaFoldDB" id="X0V0K6"/>
<proteinExistence type="predicted"/>
<accession>X0V0K6</accession>
<evidence type="ECO:0000313" key="1">
    <source>
        <dbReference type="EMBL" id="GAG11634.1"/>
    </source>
</evidence>
<comment type="caution">
    <text evidence="1">The sequence shown here is derived from an EMBL/GenBank/DDBJ whole genome shotgun (WGS) entry which is preliminary data.</text>
</comment>
<sequence>MSLASVDNPPNAKLIEGNKRCFIAEKNAGKLPVINESIVISFVIDGGGCTLELSLPMVGKMRVK</sequence>
<organism evidence="1">
    <name type="scientific">marine sediment metagenome</name>
    <dbReference type="NCBI Taxonomy" id="412755"/>
    <lineage>
        <taxon>unclassified sequences</taxon>
        <taxon>metagenomes</taxon>
        <taxon>ecological metagenomes</taxon>
    </lineage>
</organism>
<protein>
    <submittedName>
        <fullName evidence="1">Uncharacterized protein</fullName>
    </submittedName>
</protein>
<gene>
    <name evidence="1" type="ORF">S01H1_37334</name>
</gene>
<name>X0V0K6_9ZZZZ</name>
<dbReference type="EMBL" id="BARS01023449">
    <property type="protein sequence ID" value="GAG11634.1"/>
    <property type="molecule type" value="Genomic_DNA"/>
</dbReference>